<dbReference type="InterPro" id="IPR033479">
    <property type="entry name" value="dCache_1"/>
</dbReference>
<evidence type="ECO:0000256" key="2">
    <source>
        <dbReference type="ARBA" id="ARBA00022475"/>
    </source>
</evidence>
<comment type="similarity">
    <text evidence="8">Belongs to the methyl-accepting chemotaxis (MCP) protein family.</text>
</comment>
<dbReference type="SMART" id="SM00283">
    <property type="entry name" value="MA"/>
    <property type="match status" value="1"/>
</dbReference>
<evidence type="ECO:0000256" key="4">
    <source>
        <dbReference type="ARBA" id="ARBA00022692"/>
    </source>
</evidence>
<keyword evidence="5 10" id="KW-1133">Transmembrane helix</keyword>
<dbReference type="EMBL" id="FODY01000007">
    <property type="protein sequence ID" value="SEO94511.1"/>
    <property type="molecule type" value="Genomic_DNA"/>
</dbReference>
<dbReference type="InterPro" id="IPR029151">
    <property type="entry name" value="Sensor-like_sf"/>
</dbReference>
<dbReference type="CDD" id="cd06225">
    <property type="entry name" value="HAMP"/>
    <property type="match status" value="1"/>
</dbReference>
<dbReference type="AlphaFoldDB" id="A0A1H8TUG1"/>
<dbReference type="Pfam" id="PF00672">
    <property type="entry name" value="HAMP"/>
    <property type="match status" value="1"/>
</dbReference>
<dbReference type="PANTHER" id="PTHR32089">
    <property type="entry name" value="METHYL-ACCEPTING CHEMOTAXIS PROTEIN MCPB"/>
    <property type="match status" value="1"/>
</dbReference>
<dbReference type="GO" id="GO:0007165">
    <property type="term" value="P:signal transduction"/>
    <property type="evidence" value="ECO:0007669"/>
    <property type="project" value="UniProtKB-KW"/>
</dbReference>
<protein>
    <submittedName>
        <fullName evidence="13">Methyl-accepting chemotaxis sensory transducer with Cache sensor</fullName>
    </submittedName>
</protein>
<gene>
    <name evidence="13" type="ORF">SAMN04490178_107111</name>
</gene>
<dbReference type="PROSITE" id="PS50885">
    <property type="entry name" value="HAMP"/>
    <property type="match status" value="1"/>
</dbReference>
<evidence type="ECO:0000256" key="7">
    <source>
        <dbReference type="ARBA" id="ARBA00023224"/>
    </source>
</evidence>
<dbReference type="Gene3D" id="3.30.450.20">
    <property type="entry name" value="PAS domain"/>
    <property type="match status" value="1"/>
</dbReference>
<feature type="transmembrane region" description="Helical" evidence="10">
    <location>
        <begin position="298"/>
        <end position="321"/>
    </location>
</feature>
<dbReference type="SUPFAM" id="SSF103190">
    <property type="entry name" value="Sensory domain-like"/>
    <property type="match status" value="1"/>
</dbReference>
<reference evidence="13 14" key="1">
    <citation type="submission" date="2016-10" db="EMBL/GenBank/DDBJ databases">
        <authorList>
            <person name="de Groot N.N."/>
        </authorList>
    </citation>
    <scope>NUCLEOTIDE SEQUENCE [LARGE SCALE GENOMIC DNA]</scope>
    <source>
        <strain evidence="13 14">DSM 13305</strain>
    </source>
</reference>
<evidence type="ECO:0000259" key="12">
    <source>
        <dbReference type="PROSITE" id="PS50885"/>
    </source>
</evidence>
<dbReference type="Pfam" id="PF00015">
    <property type="entry name" value="MCPsignal"/>
    <property type="match status" value="1"/>
</dbReference>
<feature type="domain" description="HAMP" evidence="12">
    <location>
        <begin position="318"/>
        <end position="370"/>
    </location>
</feature>
<proteinExistence type="inferred from homology"/>
<dbReference type="CDD" id="cd12914">
    <property type="entry name" value="PDC1_DGC_like"/>
    <property type="match status" value="1"/>
</dbReference>
<accession>A0A1H8TUG1</accession>
<dbReference type="PANTHER" id="PTHR32089:SF112">
    <property type="entry name" value="LYSOZYME-LIKE PROTEIN-RELATED"/>
    <property type="match status" value="1"/>
</dbReference>
<dbReference type="Pfam" id="PF02743">
    <property type="entry name" value="dCache_1"/>
    <property type="match status" value="1"/>
</dbReference>
<feature type="domain" description="Methyl-accepting transducer" evidence="11">
    <location>
        <begin position="431"/>
        <end position="685"/>
    </location>
</feature>
<evidence type="ECO:0000256" key="6">
    <source>
        <dbReference type="ARBA" id="ARBA00023136"/>
    </source>
</evidence>
<comment type="subcellular location">
    <subcellularLocation>
        <location evidence="1">Cell membrane</location>
        <topology evidence="1">Multi-pass membrane protein</topology>
    </subcellularLocation>
</comment>
<organism evidence="13 14">
    <name type="scientific">Propionispora vibrioides</name>
    <dbReference type="NCBI Taxonomy" id="112903"/>
    <lineage>
        <taxon>Bacteria</taxon>
        <taxon>Bacillati</taxon>
        <taxon>Bacillota</taxon>
        <taxon>Negativicutes</taxon>
        <taxon>Selenomonadales</taxon>
        <taxon>Sporomusaceae</taxon>
        <taxon>Propionispora</taxon>
    </lineage>
</organism>
<evidence type="ECO:0000256" key="1">
    <source>
        <dbReference type="ARBA" id="ARBA00004651"/>
    </source>
</evidence>
<feature type="transmembrane region" description="Helical" evidence="10">
    <location>
        <begin position="20"/>
        <end position="40"/>
    </location>
</feature>
<name>A0A1H8TUG1_9FIRM</name>
<dbReference type="Gene3D" id="1.10.287.950">
    <property type="entry name" value="Methyl-accepting chemotaxis protein"/>
    <property type="match status" value="3"/>
</dbReference>
<dbReference type="RefSeq" id="WP_177173506.1">
    <property type="nucleotide sequence ID" value="NZ_FODY01000007.1"/>
</dbReference>
<dbReference type="SMART" id="SM00304">
    <property type="entry name" value="HAMP"/>
    <property type="match status" value="2"/>
</dbReference>
<evidence type="ECO:0000256" key="5">
    <source>
        <dbReference type="ARBA" id="ARBA00022989"/>
    </source>
</evidence>
<keyword evidence="6 10" id="KW-0472">Membrane</keyword>
<evidence type="ECO:0000256" key="8">
    <source>
        <dbReference type="ARBA" id="ARBA00029447"/>
    </source>
</evidence>
<dbReference type="InterPro" id="IPR003660">
    <property type="entry name" value="HAMP_dom"/>
</dbReference>
<keyword evidence="4 10" id="KW-0812">Transmembrane</keyword>
<evidence type="ECO:0000256" key="3">
    <source>
        <dbReference type="ARBA" id="ARBA00022500"/>
    </source>
</evidence>
<evidence type="ECO:0000313" key="13">
    <source>
        <dbReference type="EMBL" id="SEO94511.1"/>
    </source>
</evidence>
<dbReference type="GO" id="GO:0006935">
    <property type="term" value="P:chemotaxis"/>
    <property type="evidence" value="ECO:0007669"/>
    <property type="project" value="UniProtKB-KW"/>
</dbReference>
<evidence type="ECO:0000313" key="14">
    <source>
        <dbReference type="Proteomes" id="UP000198847"/>
    </source>
</evidence>
<keyword evidence="2" id="KW-1003">Cell membrane</keyword>
<dbReference type="Proteomes" id="UP000198847">
    <property type="component" value="Unassembled WGS sequence"/>
</dbReference>
<dbReference type="CDD" id="cd12912">
    <property type="entry name" value="PDC2_MCP_like"/>
    <property type="match status" value="1"/>
</dbReference>
<sequence length="773" mass="81120">MGTGGRTKASKGMHSIRKKLIGILVVAVVAGLALSSFLIYETAQKALVENTEQSIQALAVSSGQEVGLWLDEQKSYITTLANSPLVEVGNAARTWPYLAREMARATDYDVLFVANEKGDYFSATRNDGGGIIQGGANISDRVYFPEVMKGKTVVSDPVISKTSGNLVVVVAVPLKRDGRVIGMIGGSMNIEKLMQKVTGTKVYKTGYAFLVQGDGLVIAHPDKNVAMKSNFLKEGDSRLQQALTQALQGESGITPYRWGNVDKYAGYAPVSGGSWALVASVPADEVQGQLTAITRISLLTPLIVAILIIGMTGLLLTRLIIRPLNDFQSMMALVETGDFTVRGKVYANDEIGALTGAVNHTLQVLGGMVGDIRQTTGQLKESSVDLIDVSTTLAANSEQMSAQISTISATVEEISAGIEETASSAEEVSHSVDAVAGLANGMSAASQHVAETTSRIAGQVDQVSDVVEEISQSINRVAVAAGDVSASMEDVDRAVQEISHSLSQVGQQCDRSIQITLAAENQSQETTAIIQKLSTTTKRINQIVDVIRNIAEQTNMLALNATIEAAGAGEAGKGFAVVAAEVKELAKRTAEETRHIAQQIEEMHSDMGAAVGAVGKIATVITETTGITRTIASAVAEQSHSVGDITTAMTAGVQEVAGISKEISDIAAHAQQVSQMAVAASEGVRQVDEATADISIKAMEMAKSADQMAAVMGNIALATKEIAQGTQNITESIQEADAATADMAATASHTSGSASELGETARHLERLVEQFKV</sequence>
<evidence type="ECO:0000259" key="11">
    <source>
        <dbReference type="PROSITE" id="PS50111"/>
    </source>
</evidence>
<dbReference type="InterPro" id="IPR004089">
    <property type="entry name" value="MCPsignal_dom"/>
</dbReference>
<dbReference type="GO" id="GO:0005886">
    <property type="term" value="C:plasma membrane"/>
    <property type="evidence" value="ECO:0007669"/>
    <property type="project" value="UniProtKB-SubCell"/>
</dbReference>
<dbReference type="SUPFAM" id="SSF58104">
    <property type="entry name" value="Methyl-accepting chemotaxis protein (MCP) signaling domain"/>
    <property type="match status" value="3"/>
</dbReference>
<evidence type="ECO:0000256" key="10">
    <source>
        <dbReference type="SAM" id="Phobius"/>
    </source>
</evidence>
<evidence type="ECO:0000256" key="9">
    <source>
        <dbReference type="PROSITE-ProRule" id="PRU00284"/>
    </source>
</evidence>
<keyword evidence="3" id="KW-0145">Chemotaxis</keyword>
<dbReference type="STRING" id="112903.SAMN04490178_107111"/>
<keyword evidence="14" id="KW-1185">Reference proteome</keyword>
<keyword evidence="7 9" id="KW-0807">Transducer</keyword>
<dbReference type="PROSITE" id="PS50111">
    <property type="entry name" value="CHEMOTAXIS_TRANSDUC_2"/>
    <property type="match status" value="1"/>
</dbReference>